<dbReference type="CDD" id="cd04852">
    <property type="entry name" value="Peptidases_S8_3"/>
    <property type="match status" value="1"/>
</dbReference>
<dbReference type="InterPro" id="IPR036852">
    <property type="entry name" value="Peptidase_S8/S53_dom_sf"/>
</dbReference>
<dbReference type="FunFam" id="3.30.70.80:FF:000002">
    <property type="entry name" value="Subtilisin-like protease SBT5.3"/>
    <property type="match status" value="1"/>
</dbReference>
<dbReference type="InterPro" id="IPR000209">
    <property type="entry name" value="Peptidase_S8/S53_dom"/>
</dbReference>
<feature type="domain" description="Inhibitor I9" evidence="13">
    <location>
        <begin position="28"/>
        <end position="119"/>
    </location>
</feature>
<dbReference type="Gene3D" id="3.30.70.80">
    <property type="entry name" value="Peptidase S8 propeptide/proteinase inhibitor I9"/>
    <property type="match status" value="1"/>
</dbReference>
<feature type="domain" description="Subtilisin-like protease fibronectin type-III" evidence="14">
    <location>
        <begin position="673"/>
        <end position="779"/>
    </location>
</feature>
<evidence type="ECO:0000256" key="3">
    <source>
        <dbReference type="ARBA" id="ARBA00022729"/>
    </source>
</evidence>
<evidence type="ECO:0000256" key="10">
    <source>
        <dbReference type="SAM" id="SignalP"/>
    </source>
</evidence>
<feature type="compositionally biased region" description="Basic and acidic residues" evidence="9">
    <location>
        <begin position="595"/>
        <end position="608"/>
    </location>
</feature>
<dbReference type="Gene3D" id="3.50.30.30">
    <property type="match status" value="1"/>
</dbReference>
<dbReference type="Pfam" id="PF05922">
    <property type="entry name" value="Inhibitor_I9"/>
    <property type="match status" value="1"/>
</dbReference>
<feature type="domain" description="PA" evidence="12">
    <location>
        <begin position="409"/>
        <end position="474"/>
    </location>
</feature>
<feature type="signal peptide" evidence="10">
    <location>
        <begin position="1"/>
        <end position="24"/>
    </location>
</feature>
<keyword evidence="16" id="KW-1185">Reference proteome</keyword>
<keyword evidence="4 8" id="KW-0378">Hydrolase</keyword>
<comment type="similarity">
    <text evidence="1 8">Belongs to the peptidase S8 family.</text>
</comment>
<dbReference type="InterPro" id="IPR045051">
    <property type="entry name" value="SBT"/>
</dbReference>
<keyword evidence="3 10" id="KW-0732">Signal</keyword>
<sequence>MASTGSIVACLLFLSSQLQTPALAITKSYIVYLGGHDELNVPEINLSDIELHRRRAHSHHQFLSSFLGGSIEKAKEAIFYSYKKHINGFAALLEEDLVTEIAKHPNVVSVFLDRGRNLHTTHSWDFLLLERDGVIGADSLWEKARYGEDVIIANLDTGVWPESESFYGLGYGPPPTKWKGKCHPLFPCNNKLIGARYFSEAYRRHTGRYDAIKNTVRDFEGHGTHTLSTAAGNFASNANVLGHGNGTAKGGSPRARVAAYKVCWPPENGRECYDSDIMKGFDTAIHDGVDVLSVSLGGKPSDYFSDGISIGAFHAVQKGMVVVCSAGNDGPSFETVSNVAPWMITVGASTTDRVFEAYVQLSNGQRIKGTSISKPMPEGNFYPLIDAVDAIFSNTSVDEGRLCKHGTLDPKKVKGKIVVCLRGQTARVSKGEEALNAGAVGMILCNDAASGNDIIADPHVLPSSNINFANGLAIYSYLNSTKDPKGYLFPSYSQFNTKPAPFVASFSSKGPNVVTPEILKPDICAPGVSIIAAYSEGTSPTGLAVDSRRTPFNSESGTSMSCPHVAGIVGLLKTLYPHWSAAAIRSAIMTTARTRDNTGHPIRGDRNTEASPFSYGAGEIRPNRAMDPGLVYDLSVKDYLDFLCGSGYNSTMIKKFSEHKDYECPKGGFNLLNFNYPSISIPGKHLINSSCVVMVTRTLKNVGKPGTYAARVHQPSGYSVAVKPSVLTFQYTGEEKRFKLTFKAKSCNLNSIFEREGVYTFGVLIWSDGKHYVRSPIVVAASAPP</sequence>
<evidence type="ECO:0000256" key="4">
    <source>
        <dbReference type="ARBA" id="ARBA00022801"/>
    </source>
</evidence>
<evidence type="ECO:0000256" key="6">
    <source>
        <dbReference type="ARBA" id="ARBA00023180"/>
    </source>
</evidence>
<dbReference type="InterPro" id="IPR046450">
    <property type="entry name" value="PA_dom_sf"/>
</dbReference>
<dbReference type="GO" id="GO:0004252">
    <property type="term" value="F:serine-type endopeptidase activity"/>
    <property type="evidence" value="ECO:0007669"/>
    <property type="project" value="UniProtKB-UniRule"/>
</dbReference>
<dbReference type="PROSITE" id="PS51892">
    <property type="entry name" value="SUBTILASE"/>
    <property type="match status" value="1"/>
</dbReference>
<dbReference type="SUPFAM" id="SSF52025">
    <property type="entry name" value="PA domain"/>
    <property type="match status" value="1"/>
</dbReference>
<gene>
    <name evidence="15" type="ORF">POM88_002321</name>
</gene>
<dbReference type="InterPro" id="IPR037045">
    <property type="entry name" value="S8pro/Inhibitor_I9_sf"/>
</dbReference>
<dbReference type="InterPro" id="IPR023828">
    <property type="entry name" value="Peptidase_S8_Ser-AS"/>
</dbReference>
<dbReference type="PANTHER" id="PTHR10795">
    <property type="entry name" value="PROPROTEIN CONVERTASE SUBTILISIN/KEXIN"/>
    <property type="match status" value="1"/>
</dbReference>
<feature type="chain" id="PRO_5042042642" evidence="10">
    <location>
        <begin position="25"/>
        <end position="785"/>
    </location>
</feature>
<feature type="active site" description="Charge relay system" evidence="7 8">
    <location>
        <position position="559"/>
    </location>
</feature>
<keyword evidence="5 8" id="KW-0720">Serine protease</keyword>
<dbReference type="Gene3D" id="3.40.50.200">
    <property type="entry name" value="Peptidase S8/S53 domain"/>
    <property type="match status" value="1"/>
</dbReference>
<evidence type="ECO:0000259" key="11">
    <source>
        <dbReference type="Pfam" id="PF00082"/>
    </source>
</evidence>
<evidence type="ECO:0000256" key="8">
    <source>
        <dbReference type="PROSITE-ProRule" id="PRU01240"/>
    </source>
</evidence>
<evidence type="ECO:0000256" key="5">
    <source>
        <dbReference type="ARBA" id="ARBA00022825"/>
    </source>
</evidence>
<organism evidence="15 16">
    <name type="scientific">Heracleum sosnowskyi</name>
    <dbReference type="NCBI Taxonomy" id="360622"/>
    <lineage>
        <taxon>Eukaryota</taxon>
        <taxon>Viridiplantae</taxon>
        <taxon>Streptophyta</taxon>
        <taxon>Embryophyta</taxon>
        <taxon>Tracheophyta</taxon>
        <taxon>Spermatophyta</taxon>
        <taxon>Magnoliopsida</taxon>
        <taxon>eudicotyledons</taxon>
        <taxon>Gunneridae</taxon>
        <taxon>Pentapetalae</taxon>
        <taxon>asterids</taxon>
        <taxon>campanulids</taxon>
        <taxon>Apiales</taxon>
        <taxon>Apiaceae</taxon>
        <taxon>Apioideae</taxon>
        <taxon>apioid superclade</taxon>
        <taxon>Tordylieae</taxon>
        <taxon>Tordyliinae</taxon>
        <taxon>Heracleum</taxon>
    </lineage>
</organism>
<evidence type="ECO:0000259" key="12">
    <source>
        <dbReference type="Pfam" id="PF02225"/>
    </source>
</evidence>
<evidence type="ECO:0000256" key="7">
    <source>
        <dbReference type="PIRSR" id="PIRSR615500-1"/>
    </source>
</evidence>
<evidence type="ECO:0000256" key="2">
    <source>
        <dbReference type="ARBA" id="ARBA00022670"/>
    </source>
</evidence>
<dbReference type="FunFam" id="3.50.30.30:FF:000005">
    <property type="entry name" value="subtilisin-like protease SBT1.5"/>
    <property type="match status" value="1"/>
</dbReference>
<accession>A0AAD8JHF9</accession>
<keyword evidence="6" id="KW-0325">Glycoprotein</keyword>
<dbReference type="Gene3D" id="2.60.40.2310">
    <property type="match status" value="1"/>
</dbReference>
<dbReference type="Pfam" id="PF17766">
    <property type="entry name" value="fn3_6"/>
    <property type="match status" value="1"/>
</dbReference>
<feature type="domain" description="Peptidase S8/S53" evidence="11">
    <location>
        <begin position="147"/>
        <end position="618"/>
    </location>
</feature>
<keyword evidence="2 8" id="KW-0645">Protease</keyword>
<dbReference type="Pfam" id="PF00082">
    <property type="entry name" value="Peptidase_S8"/>
    <property type="match status" value="1"/>
</dbReference>
<protein>
    <submittedName>
        <fullName evidence="15">Subtilisin-like protease</fullName>
    </submittedName>
</protein>
<dbReference type="SUPFAM" id="SSF52743">
    <property type="entry name" value="Subtilisin-like"/>
    <property type="match status" value="1"/>
</dbReference>
<dbReference type="Pfam" id="PF02225">
    <property type="entry name" value="PA"/>
    <property type="match status" value="1"/>
</dbReference>
<evidence type="ECO:0000256" key="1">
    <source>
        <dbReference type="ARBA" id="ARBA00011073"/>
    </source>
</evidence>
<evidence type="ECO:0000259" key="13">
    <source>
        <dbReference type="Pfam" id="PF05922"/>
    </source>
</evidence>
<dbReference type="AlphaFoldDB" id="A0AAD8JHF9"/>
<dbReference type="CDD" id="cd02120">
    <property type="entry name" value="PA_subtilisin_like"/>
    <property type="match status" value="1"/>
</dbReference>
<dbReference type="InterPro" id="IPR003137">
    <property type="entry name" value="PA_domain"/>
</dbReference>
<evidence type="ECO:0000313" key="16">
    <source>
        <dbReference type="Proteomes" id="UP001237642"/>
    </source>
</evidence>
<comment type="caution">
    <text evidence="15">The sequence shown here is derived from an EMBL/GenBank/DDBJ whole genome shotgun (WGS) entry which is preliminary data.</text>
</comment>
<feature type="region of interest" description="Disordered" evidence="9">
    <location>
        <begin position="595"/>
        <end position="616"/>
    </location>
</feature>
<evidence type="ECO:0000259" key="14">
    <source>
        <dbReference type="Pfam" id="PF17766"/>
    </source>
</evidence>
<dbReference type="InterPro" id="IPR034197">
    <property type="entry name" value="Peptidases_S8_3"/>
</dbReference>
<dbReference type="InterPro" id="IPR041469">
    <property type="entry name" value="Subtilisin-like_FN3"/>
</dbReference>
<dbReference type="PROSITE" id="PS00138">
    <property type="entry name" value="SUBTILASE_SER"/>
    <property type="match status" value="1"/>
</dbReference>
<reference evidence="15" key="1">
    <citation type="submission" date="2023-02" db="EMBL/GenBank/DDBJ databases">
        <title>Genome of toxic invasive species Heracleum sosnowskyi carries increased number of genes despite the absence of recent whole-genome duplications.</title>
        <authorList>
            <person name="Schelkunov M."/>
            <person name="Shtratnikova V."/>
            <person name="Makarenko M."/>
            <person name="Klepikova A."/>
            <person name="Omelchenko D."/>
            <person name="Novikova G."/>
            <person name="Obukhova E."/>
            <person name="Bogdanov V."/>
            <person name="Penin A."/>
            <person name="Logacheva M."/>
        </authorList>
    </citation>
    <scope>NUCLEOTIDE SEQUENCE</scope>
    <source>
        <strain evidence="15">Hsosn_3</strain>
        <tissue evidence="15">Leaf</tissue>
    </source>
</reference>
<feature type="active site" description="Charge relay system" evidence="7 8">
    <location>
        <position position="156"/>
    </location>
</feature>
<dbReference type="InterPro" id="IPR010259">
    <property type="entry name" value="S8pro/Inhibitor_I9"/>
</dbReference>
<feature type="active site" description="Charge relay system" evidence="7 8">
    <location>
        <position position="222"/>
    </location>
</feature>
<dbReference type="PRINTS" id="PR00723">
    <property type="entry name" value="SUBTILISIN"/>
</dbReference>
<dbReference type="GO" id="GO:0006508">
    <property type="term" value="P:proteolysis"/>
    <property type="evidence" value="ECO:0007669"/>
    <property type="project" value="UniProtKB-KW"/>
</dbReference>
<evidence type="ECO:0000313" key="15">
    <source>
        <dbReference type="EMBL" id="KAK1402716.1"/>
    </source>
</evidence>
<dbReference type="Proteomes" id="UP001237642">
    <property type="component" value="Unassembled WGS sequence"/>
</dbReference>
<proteinExistence type="inferred from homology"/>
<name>A0AAD8JHF9_9APIA</name>
<dbReference type="EMBL" id="JAUIZM010000001">
    <property type="protein sequence ID" value="KAK1402716.1"/>
    <property type="molecule type" value="Genomic_DNA"/>
</dbReference>
<dbReference type="InterPro" id="IPR015500">
    <property type="entry name" value="Peptidase_S8_subtilisin-rel"/>
</dbReference>
<evidence type="ECO:0000256" key="9">
    <source>
        <dbReference type="SAM" id="MobiDB-lite"/>
    </source>
</evidence>
<reference evidence="15" key="2">
    <citation type="submission" date="2023-05" db="EMBL/GenBank/DDBJ databases">
        <authorList>
            <person name="Schelkunov M.I."/>
        </authorList>
    </citation>
    <scope>NUCLEOTIDE SEQUENCE</scope>
    <source>
        <strain evidence="15">Hsosn_3</strain>
        <tissue evidence="15">Leaf</tissue>
    </source>
</reference>
<dbReference type="FunFam" id="3.40.50.200:FF:000006">
    <property type="entry name" value="Subtilisin-like protease SBT1.5"/>
    <property type="match status" value="1"/>
</dbReference>